<proteinExistence type="predicted"/>
<comment type="caution">
    <text evidence="3">The sequence shown here is derived from an EMBL/GenBank/DDBJ whole genome shotgun (WGS) entry which is preliminary data.</text>
</comment>
<dbReference type="Gene3D" id="2.60.40.380">
    <property type="entry name" value="Purple acid phosphatase-like, N-terminal"/>
    <property type="match status" value="1"/>
</dbReference>
<dbReference type="Gene3D" id="3.60.21.70">
    <property type="entry name" value="PhoD-like phosphatase"/>
    <property type="match status" value="1"/>
</dbReference>
<dbReference type="InterPro" id="IPR032093">
    <property type="entry name" value="PhoD_N"/>
</dbReference>
<reference evidence="3 4" key="1">
    <citation type="submission" date="2021-05" db="EMBL/GenBank/DDBJ databases">
        <title>Molecular characterization for Shewanella algae harboring chromosomal blaOXA-55-like strains isolated from clinical and environment sample.</title>
        <authorList>
            <person name="Ohama Y."/>
            <person name="Aoki K."/>
            <person name="Harada S."/>
            <person name="Moriya K."/>
            <person name="Ishii Y."/>
            <person name="Tateda K."/>
        </authorList>
    </citation>
    <scope>NUCLEOTIDE SEQUENCE [LARGE SCALE GENOMIC DNA]</scope>
    <source>
        <strain evidence="3 4">LMG 23746</strain>
    </source>
</reference>
<dbReference type="PROSITE" id="PS51318">
    <property type="entry name" value="TAT"/>
    <property type="match status" value="1"/>
</dbReference>
<dbReference type="Proteomes" id="UP000761574">
    <property type="component" value="Unassembled WGS sequence"/>
</dbReference>
<dbReference type="Pfam" id="PF09423">
    <property type="entry name" value="PhoD"/>
    <property type="match status" value="1"/>
</dbReference>
<keyword evidence="4" id="KW-1185">Reference proteome</keyword>
<evidence type="ECO:0000313" key="4">
    <source>
        <dbReference type="Proteomes" id="UP000761574"/>
    </source>
</evidence>
<dbReference type="CDD" id="cd07389">
    <property type="entry name" value="MPP_PhoD"/>
    <property type="match status" value="1"/>
</dbReference>
<dbReference type="RefSeq" id="WP_119977632.1">
    <property type="nucleotide sequence ID" value="NZ_BPFB01000009.1"/>
</dbReference>
<dbReference type="InterPro" id="IPR029052">
    <property type="entry name" value="Metallo-depent_PP-like"/>
</dbReference>
<dbReference type="PROSITE" id="PS51257">
    <property type="entry name" value="PROKAR_LIPOPROTEIN"/>
    <property type="match status" value="1"/>
</dbReference>
<evidence type="ECO:0000313" key="3">
    <source>
        <dbReference type="EMBL" id="GIU44457.1"/>
    </source>
</evidence>
<dbReference type="Pfam" id="PF16655">
    <property type="entry name" value="PhoD_N"/>
    <property type="match status" value="1"/>
</dbReference>
<dbReference type="InterPro" id="IPR018946">
    <property type="entry name" value="PhoD-like_MPP"/>
</dbReference>
<dbReference type="EMBL" id="BPFB01000009">
    <property type="protein sequence ID" value="GIU44457.1"/>
    <property type="molecule type" value="Genomic_DNA"/>
</dbReference>
<accession>A0ABQ4PA75</accession>
<organism evidence="3 4">
    <name type="scientific">Shewanella algidipiscicola</name>
    <dbReference type="NCBI Taxonomy" id="614070"/>
    <lineage>
        <taxon>Bacteria</taxon>
        <taxon>Pseudomonadati</taxon>
        <taxon>Pseudomonadota</taxon>
        <taxon>Gammaproteobacteria</taxon>
        <taxon>Alteromonadales</taxon>
        <taxon>Shewanellaceae</taxon>
        <taxon>Shewanella</taxon>
    </lineage>
</organism>
<evidence type="ECO:0000259" key="1">
    <source>
        <dbReference type="Pfam" id="PF09423"/>
    </source>
</evidence>
<name>A0ABQ4PA75_9GAMM</name>
<dbReference type="PANTHER" id="PTHR43606">
    <property type="entry name" value="PHOSPHATASE, PUTATIVE (AFU_ORTHOLOGUE AFUA_6G08710)-RELATED"/>
    <property type="match status" value="1"/>
</dbReference>
<feature type="domain" description="PhoD-like phosphatase metallophosphatase" evidence="1">
    <location>
        <begin position="147"/>
        <end position="557"/>
    </location>
</feature>
<dbReference type="InterPro" id="IPR052900">
    <property type="entry name" value="Phospholipid_Metab_Enz"/>
</dbReference>
<dbReference type="PANTHER" id="PTHR43606:SF2">
    <property type="entry name" value="ALKALINE PHOSPHATASE FAMILY PROTEIN (AFU_ORTHOLOGUE AFUA_5G03860)"/>
    <property type="match status" value="1"/>
</dbReference>
<feature type="domain" description="Phospholipase D N-terminal" evidence="2">
    <location>
        <begin position="49"/>
        <end position="136"/>
    </location>
</feature>
<dbReference type="InterPro" id="IPR006311">
    <property type="entry name" value="TAT_signal"/>
</dbReference>
<evidence type="ECO:0000259" key="2">
    <source>
        <dbReference type="Pfam" id="PF16655"/>
    </source>
</evidence>
<sequence>MKIHYSRRDFLAMSAKGVGAAVISYGLMGCSSSDDDEQANAARGEFLNGVASGDPTHEAVILWTRVTPEVEGELNVSWEIATDEAFSNIIGNGETTTSAARDYTVKVDAIGLMSGTAYYYRFKCGEGYSEVAMTKTLPEGAVEQVKLAVMSCANFPAGYFNVYQLASEMAGLDAVIHLGDYIYEYGRGGYASEHAAELGREVLPAGELLTLSDYRTRYAQYHSDAALNALHAKVPFITVWDDHEVANDSWADGAENHNADEGDFTARKTAALQAYFEWLPIRPWSEGNHQEIYRSFSFGDLVDLHMLDTRQLARDKQLDYADYIDDASNTIDSARFMADVTSDTRTMLGAEQLQWLQASLLNGTGKWQVLGQQVLMGSMLLPAAIATQKLSVYQYAELGALAQLAARAQAGDPTLTAQEYSYLIANQYKLTPEVMALLQLPAIPYNLDAWDGYAYEREVILATAKAKGANLVVIAGDTHNAWANELTDSHGDNVGVEFATSSVSSPGLEYYLGIEADQQSVTEAGIVDLVEGLKYTNLRDRGFMVLSFDHNQVKSDWHYVDTLMSPDFSEASDKQASAVTLAGEVKITLG</sequence>
<dbReference type="InterPro" id="IPR038607">
    <property type="entry name" value="PhoD-like_sf"/>
</dbReference>
<dbReference type="SUPFAM" id="SSF56300">
    <property type="entry name" value="Metallo-dependent phosphatases"/>
    <property type="match status" value="1"/>
</dbReference>
<gene>
    <name evidence="3" type="primary">phoD</name>
    <name evidence="3" type="ORF">TUM4630_10170</name>
</gene>
<protein>
    <submittedName>
        <fullName evidence="3">Alkaline phosphatase</fullName>
    </submittedName>
</protein>